<dbReference type="AlphaFoldDB" id="A0A8K0C7B8"/>
<proteinExistence type="predicted"/>
<evidence type="ECO:0000313" key="2">
    <source>
        <dbReference type="Proteomes" id="UP000801492"/>
    </source>
</evidence>
<accession>A0A8K0C7B8</accession>
<gene>
    <name evidence="1" type="ORF">ILUMI_27028</name>
</gene>
<sequence length="117" mass="13962">MQFIRLIFREAVNESTNLMIIATMIFNFQDNFKINTFYVIHDSLINELIRRKTAYASINNIFKFLFTETDAHSADSFEIINNMYKTDIYIQDEWLQFNAILKDKHAEKNPQEMLVLL</sequence>
<dbReference type="Proteomes" id="UP000801492">
    <property type="component" value="Unassembled WGS sequence"/>
</dbReference>
<dbReference type="EMBL" id="VTPC01091222">
    <property type="protein sequence ID" value="KAF2879142.1"/>
    <property type="molecule type" value="Genomic_DNA"/>
</dbReference>
<reference evidence="1" key="1">
    <citation type="submission" date="2019-08" db="EMBL/GenBank/DDBJ databases">
        <title>The genome of the North American firefly Photinus pyralis.</title>
        <authorList>
            <consortium name="Photinus pyralis genome working group"/>
            <person name="Fallon T.R."/>
            <person name="Sander Lower S.E."/>
            <person name="Weng J.-K."/>
        </authorList>
    </citation>
    <scope>NUCLEOTIDE SEQUENCE</scope>
    <source>
        <strain evidence="1">TRF0915ILg1</strain>
        <tissue evidence="1">Whole body</tissue>
    </source>
</reference>
<organism evidence="1 2">
    <name type="scientific">Ignelater luminosus</name>
    <name type="common">Cucubano</name>
    <name type="synonym">Pyrophorus luminosus</name>
    <dbReference type="NCBI Taxonomy" id="2038154"/>
    <lineage>
        <taxon>Eukaryota</taxon>
        <taxon>Metazoa</taxon>
        <taxon>Ecdysozoa</taxon>
        <taxon>Arthropoda</taxon>
        <taxon>Hexapoda</taxon>
        <taxon>Insecta</taxon>
        <taxon>Pterygota</taxon>
        <taxon>Neoptera</taxon>
        <taxon>Endopterygota</taxon>
        <taxon>Coleoptera</taxon>
        <taxon>Polyphaga</taxon>
        <taxon>Elateriformia</taxon>
        <taxon>Elateroidea</taxon>
        <taxon>Elateridae</taxon>
        <taxon>Agrypninae</taxon>
        <taxon>Pyrophorini</taxon>
        <taxon>Ignelater</taxon>
    </lineage>
</organism>
<comment type="caution">
    <text evidence="1">The sequence shown here is derived from an EMBL/GenBank/DDBJ whole genome shotgun (WGS) entry which is preliminary data.</text>
</comment>
<protein>
    <submittedName>
        <fullName evidence="1">Uncharacterized protein</fullName>
    </submittedName>
</protein>
<evidence type="ECO:0000313" key="1">
    <source>
        <dbReference type="EMBL" id="KAF2879142.1"/>
    </source>
</evidence>
<name>A0A8K0C7B8_IGNLU</name>
<keyword evidence="2" id="KW-1185">Reference proteome</keyword>